<dbReference type="InterPro" id="IPR012338">
    <property type="entry name" value="Beta-lactam/transpept-like"/>
</dbReference>
<dbReference type="Proteomes" id="UP000653797">
    <property type="component" value="Unassembled WGS sequence"/>
</dbReference>
<sequence>MAAVYFWVEINEMTNFPLLPDMFNNSCPSKVAIRLGMVALSSVFFTACSSLLNDHPLTGPQPSSQSRVQKAVNNVRTALEKELGNSVPSLNLYIETPTEKIFASSVPAGATPYTENTNFRFASNTKTFTSTAILKMHQDGYLNIHAKISDNIPGSNIPYVPNTTEWDFPFKNEITIEQLLQHSAGVYDVDNGIVPGTGGLSYTAYTQGVDSTHQFTADELVKPLVWYKLYSFPPGTGFKYSNTGYTILGYIIARIYSTKFLTPKTYEDYLRDHIVGGIAPVQLAIHFPVRADDTKMPDPYVMGIERNLGKVPKIYKDYNMSAQVAEGNGYSSPASLNTFVRTLMKGQNVLTSFTVDSLMQADIKIDTSNRNHYALGCFFTPNMGFGHNGERCGTLSLMAYDPVTDVSVVAFINLVDKSDGKEGQNSTFAKCFTAIYNAAWDGRAALGYPGRP</sequence>
<keyword evidence="3" id="KW-1185">Reference proteome</keyword>
<proteinExistence type="predicted"/>
<comment type="caution">
    <text evidence="2">The sequence shown here is derived from an EMBL/GenBank/DDBJ whole genome shotgun (WGS) entry which is preliminary data.</text>
</comment>
<evidence type="ECO:0000313" key="3">
    <source>
        <dbReference type="Proteomes" id="UP000653797"/>
    </source>
</evidence>
<dbReference type="SUPFAM" id="SSF56601">
    <property type="entry name" value="beta-lactamase/transpeptidase-like"/>
    <property type="match status" value="1"/>
</dbReference>
<dbReference type="PANTHER" id="PTHR46825:SF9">
    <property type="entry name" value="BETA-LACTAMASE-RELATED DOMAIN-CONTAINING PROTEIN"/>
    <property type="match status" value="1"/>
</dbReference>
<evidence type="ECO:0000259" key="1">
    <source>
        <dbReference type="Pfam" id="PF00144"/>
    </source>
</evidence>
<reference evidence="2" key="1">
    <citation type="submission" date="2020-09" db="EMBL/GenBank/DDBJ databases">
        <authorList>
            <person name="Kim M.K."/>
        </authorList>
    </citation>
    <scope>NUCLEOTIDE SEQUENCE</scope>
    <source>
        <strain evidence="2">BT704</strain>
    </source>
</reference>
<gene>
    <name evidence="2" type="ORF">IC230_06475</name>
</gene>
<accession>A0A927AZ39</accession>
<dbReference type="InterPro" id="IPR001466">
    <property type="entry name" value="Beta-lactam-related"/>
</dbReference>
<dbReference type="InterPro" id="IPR050491">
    <property type="entry name" value="AmpC-like"/>
</dbReference>
<dbReference type="PANTHER" id="PTHR46825">
    <property type="entry name" value="D-ALANYL-D-ALANINE-CARBOXYPEPTIDASE/ENDOPEPTIDASE AMPH"/>
    <property type="match status" value="1"/>
</dbReference>
<feature type="domain" description="Beta-lactamase-related" evidence="1">
    <location>
        <begin position="108"/>
        <end position="417"/>
    </location>
</feature>
<dbReference type="Gene3D" id="3.40.710.10">
    <property type="entry name" value="DD-peptidase/beta-lactamase superfamily"/>
    <property type="match status" value="1"/>
</dbReference>
<evidence type="ECO:0000313" key="2">
    <source>
        <dbReference type="EMBL" id="MBD2752524.1"/>
    </source>
</evidence>
<name>A0A927AZ39_9BACT</name>
<dbReference type="Pfam" id="PF00144">
    <property type="entry name" value="Beta-lactamase"/>
    <property type="match status" value="1"/>
</dbReference>
<protein>
    <submittedName>
        <fullName evidence="2">Beta-lactamase family protein</fullName>
    </submittedName>
</protein>
<dbReference type="AlphaFoldDB" id="A0A927AZ39"/>
<dbReference type="EMBL" id="JACXAA010000002">
    <property type="protein sequence ID" value="MBD2752524.1"/>
    <property type="molecule type" value="Genomic_DNA"/>
</dbReference>
<organism evidence="2 3">
    <name type="scientific">Spirosoma validum</name>
    <dbReference type="NCBI Taxonomy" id="2771355"/>
    <lineage>
        <taxon>Bacteria</taxon>
        <taxon>Pseudomonadati</taxon>
        <taxon>Bacteroidota</taxon>
        <taxon>Cytophagia</taxon>
        <taxon>Cytophagales</taxon>
        <taxon>Cytophagaceae</taxon>
        <taxon>Spirosoma</taxon>
    </lineage>
</organism>